<dbReference type="OrthoDB" id="2013972at2759"/>
<dbReference type="SUPFAM" id="SSF53335">
    <property type="entry name" value="S-adenosyl-L-methionine-dependent methyltransferases"/>
    <property type="match status" value="1"/>
</dbReference>
<dbReference type="Pfam" id="PF13649">
    <property type="entry name" value="Methyltransf_25"/>
    <property type="match status" value="1"/>
</dbReference>
<protein>
    <recommendedName>
        <fullName evidence="1">Methyltransferase domain-containing protein</fullName>
    </recommendedName>
</protein>
<sequence>MNSKVAAILQFSTLSNAMSPSKTSTYSSVYERMSGNCTRFIAAEVVLLASPPIMDSSYILDNACGPGIVTEQIKVQHPNVRIMASDLSPAMIEEVTQRIKVEGWNNIETATLDVRSLSSLKDDTFTHVFINLGLPVPGDTGSSTRVISEIFRVLKPGGVASVSTWADRIWLTAFYNTALAIRPDEKPQTLMALDREVLRGSWLATNMENGGFGNNFEVKPFVTYTMAASLDELADNMMLAKQMFFSGFSEKEISSARSVLREELQKLRTFEIFDGGVRIGMKAWIGRGWKNGDETETAV</sequence>
<evidence type="ECO:0000313" key="2">
    <source>
        <dbReference type="EMBL" id="KAG4411288.1"/>
    </source>
</evidence>
<dbReference type="Gene3D" id="3.40.50.150">
    <property type="entry name" value="Vaccinia Virus protein VP39"/>
    <property type="match status" value="1"/>
</dbReference>
<evidence type="ECO:0000259" key="1">
    <source>
        <dbReference type="Pfam" id="PF13649"/>
    </source>
</evidence>
<name>A0A8H7T2X0_9HELO</name>
<accession>A0A8H7T2X0</accession>
<comment type="caution">
    <text evidence="2">The sequence shown here is derived from an EMBL/GenBank/DDBJ whole genome shotgun (WGS) entry which is preliminary data.</text>
</comment>
<dbReference type="InterPro" id="IPR029063">
    <property type="entry name" value="SAM-dependent_MTases_sf"/>
</dbReference>
<proteinExistence type="predicted"/>
<dbReference type="EMBL" id="JAFJYH010000496">
    <property type="protein sequence ID" value="KAG4411288.1"/>
    <property type="molecule type" value="Genomic_DNA"/>
</dbReference>
<feature type="domain" description="Methyltransferase" evidence="1">
    <location>
        <begin position="59"/>
        <end position="158"/>
    </location>
</feature>
<dbReference type="CDD" id="cd02440">
    <property type="entry name" value="AdoMet_MTases"/>
    <property type="match status" value="1"/>
</dbReference>
<gene>
    <name evidence="2" type="ORF">IFR04_015576</name>
</gene>
<dbReference type="PANTHER" id="PTHR43591:SF105">
    <property type="entry name" value="METHYLTRANSFERASE DOMAIN-CONTAINING PROTEIN-RELATED"/>
    <property type="match status" value="1"/>
</dbReference>
<keyword evidence="3" id="KW-1185">Reference proteome</keyword>
<dbReference type="GO" id="GO:0008168">
    <property type="term" value="F:methyltransferase activity"/>
    <property type="evidence" value="ECO:0007669"/>
    <property type="project" value="TreeGrafter"/>
</dbReference>
<dbReference type="PANTHER" id="PTHR43591">
    <property type="entry name" value="METHYLTRANSFERASE"/>
    <property type="match status" value="1"/>
</dbReference>
<dbReference type="Proteomes" id="UP000664132">
    <property type="component" value="Unassembled WGS sequence"/>
</dbReference>
<dbReference type="AlphaFoldDB" id="A0A8H7T2X0"/>
<reference evidence="2" key="1">
    <citation type="submission" date="2021-02" db="EMBL/GenBank/DDBJ databases">
        <title>Genome sequence Cadophora malorum strain M34.</title>
        <authorList>
            <person name="Stefanovic E."/>
            <person name="Vu D."/>
            <person name="Scully C."/>
            <person name="Dijksterhuis J."/>
            <person name="Roader J."/>
            <person name="Houbraken J."/>
        </authorList>
    </citation>
    <scope>NUCLEOTIDE SEQUENCE</scope>
    <source>
        <strain evidence="2">M34</strain>
    </source>
</reference>
<evidence type="ECO:0000313" key="3">
    <source>
        <dbReference type="Proteomes" id="UP000664132"/>
    </source>
</evidence>
<organism evidence="2 3">
    <name type="scientific">Cadophora malorum</name>
    <dbReference type="NCBI Taxonomy" id="108018"/>
    <lineage>
        <taxon>Eukaryota</taxon>
        <taxon>Fungi</taxon>
        <taxon>Dikarya</taxon>
        <taxon>Ascomycota</taxon>
        <taxon>Pezizomycotina</taxon>
        <taxon>Leotiomycetes</taxon>
        <taxon>Helotiales</taxon>
        <taxon>Ploettnerulaceae</taxon>
        <taxon>Cadophora</taxon>
    </lineage>
</organism>
<dbReference type="InterPro" id="IPR041698">
    <property type="entry name" value="Methyltransf_25"/>
</dbReference>